<evidence type="ECO:0000256" key="13">
    <source>
        <dbReference type="ARBA" id="ARBA00022984"/>
    </source>
</evidence>
<accession>A0ABW0UEI2</accession>
<dbReference type="CDD" id="cd02540">
    <property type="entry name" value="GT2_GlmU_N_bac"/>
    <property type="match status" value="1"/>
</dbReference>
<evidence type="ECO:0000313" key="24">
    <source>
        <dbReference type="Proteomes" id="UP001596110"/>
    </source>
</evidence>
<protein>
    <recommendedName>
        <fullName evidence="20">Bifunctional protein GlmU</fullName>
    </recommendedName>
    <domain>
        <recommendedName>
            <fullName evidence="20">UDP-N-acetylglucosamine pyrophosphorylase</fullName>
            <ecNumber evidence="20">2.7.7.23</ecNumber>
        </recommendedName>
        <alternativeName>
            <fullName evidence="20">N-acetylglucosamine-1-phosphate uridyltransferase</fullName>
        </alternativeName>
    </domain>
    <domain>
        <recommendedName>
            <fullName evidence="20">Glucosamine-1-phosphate N-acetyltransferase</fullName>
            <ecNumber evidence="20">2.3.1.157</ecNumber>
        </recommendedName>
    </domain>
</protein>
<feature type="binding site" evidence="20">
    <location>
        <begin position="77"/>
        <end position="78"/>
    </location>
    <ligand>
        <name>UDP-N-acetyl-alpha-D-glucosamine</name>
        <dbReference type="ChEBI" id="CHEBI:57705"/>
    </ligand>
</feature>
<evidence type="ECO:0000256" key="4">
    <source>
        <dbReference type="ARBA" id="ARBA00007707"/>
    </source>
</evidence>
<keyword evidence="8 20" id="KW-0548">Nucleotidyltransferase</keyword>
<dbReference type="Proteomes" id="UP001596110">
    <property type="component" value="Unassembled WGS sequence"/>
</dbReference>
<dbReference type="EC" id="2.7.7.23" evidence="20"/>
<evidence type="ECO:0000259" key="22">
    <source>
        <dbReference type="Pfam" id="PF00483"/>
    </source>
</evidence>
<feature type="compositionally biased region" description="Basic and acidic residues" evidence="21">
    <location>
        <begin position="440"/>
        <end position="449"/>
    </location>
</feature>
<evidence type="ECO:0000256" key="17">
    <source>
        <dbReference type="ARBA" id="ARBA00048247"/>
    </source>
</evidence>
<feature type="active site" description="Proton acceptor" evidence="20">
    <location>
        <position position="362"/>
    </location>
</feature>
<dbReference type="InterPro" id="IPR001451">
    <property type="entry name" value="Hexapep"/>
</dbReference>
<feature type="binding site" evidence="20">
    <location>
        <position position="139"/>
    </location>
    <ligand>
        <name>UDP-N-acetyl-alpha-D-glucosamine</name>
        <dbReference type="ChEBI" id="CHEBI:57705"/>
    </ligand>
</feature>
<dbReference type="InterPro" id="IPR038009">
    <property type="entry name" value="GlmU_C_LbH"/>
</dbReference>
<feature type="region of interest" description="Disordered" evidence="21">
    <location>
        <begin position="440"/>
        <end position="459"/>
    </location>
</feature>
<dbReference type="SUPFAM" id="SSF51161">
    <property type="entry name" value="Trimeric LpxA-like enzymes"/>
    <property type="match status" value="1"/>
</dbReference>
<evidence type="ECO:0000256" key="6">
    <source>
        <dbReference type="ARBA" id="ARBA00022490"/>
    </source>
</evidence>
<keyword evidence="10 20" id="KW-0677">Repeat</keyword>
<comment type="caution">
    <text evidence="23">The sequence shown here is derived from an EMBL/GenBank/DDBJ whole genome shotgun (WGS) entry which is preliminary data.</text>
</comment>
<sequence length="459" mass="49643">MSNYAIILAAGKGTRMKSDLPKVLHKVSGITMLEHVFRAVSALNPEKTVTIIGHKAELVREVLSGKSSFALQTEQLGTGHAVMMAEEELARLAGQTLVIAGDTPLITGESLKNLIDFHVNHKNVATILTATADDPFGYGRIIRNQHGEVTKIVEQKDATEFEQQVKEINTGTYVFDNKRLFEALKNINTNNAQGEYYLTDVISIFRENGEKVGAYVLRDFNESLGVNDRVALATAESVMRNRINKAHMVNGVSFQNPEATYIEVDVVIEPDVVIEANVTLKGQTKIGSESFLTNGTCIVDSNIGQRVVVTNSTIKESTVADGVTVGPYAHIRPESVLAENVHIGNFVEVKGSTIGENSKAGHLTYIGNAEVGTEVNFGAGTILANYDGKNKFKTTIGDNVFVGSNSTIIAPLTIGNRAVTAAGSTVTKDVPEDSIAIGRGRQENKDGYAKHFPYHPSKR</sequence>
<comment type="similarity">
    <text evidence="4 20">In the C-terminal section; belongs to the transferase hexapeptide repeat family.</text>
</comment>
<dbReference type="NCBIfam" id="NF010934">
    <property type="entry name" value="PRK14354.1"/>
    <property type="match status" value="1"/>
</dbReference>
<evidence type="ECO:0000256" key="3">
    <source>
        <dbReference type="ARBA" id="ARBA00005208"/>
    </source>
</evidence>
<dbReference type="Gene3D" id="3.90.550.10">
    <property type="entry name" value="Spore Coat Polysaccharide Biosynthesis Protein SpsA, Chain A"/>
    <property type="match status" value="1"/>
</dbReference>
<dbReference type="InterPro" id="IPR005835">
    <property type="entry name" value="NTP_transferase_dom"/>
</dbReference>
<comment type="pathway">
    <text evidence="20">Bacterial outer membrane biogenesis; LPS lipid A biosynthesis.</text>
</comment>
<comment type="pathway">
    <text evidence="2 20">Nucleotide-sugar biosynthesis; UDP-N-acetyl-alpha-D-glucosamine biosynthesis; N-acetyl-alpha-D-glucosamine 1-phosphate from alpha-D-glucosamine 6-phosphate (route II): step 2/2.</text>
</comment>
<dbReference type="SUPFAM" id="SSF53448">
    <property type="entry name" value="Nucleotide-diphospho-sugar transferases"/>
    <property type="match status" value="1"/>
</dbReference>
<evidence type="ECO:0000256" key="15">
    <source>
        <dbReference type="ARBA" id="ARBA00023315"/>
    </source>
</evidence>
<evidence type="ECO:0000256" key="8">
    <source>
        <dbReference type="ARBA" id="ARBA00022695"/>
    </source>
</evidence>
<evidence type="ECO:0000256" key="1">
    <source>
        <dbReference type="ARBA" id="ARBA00004496"/>
    </source>
</evidence>
<evidence type="ECO:0000256" key="7">
    <source>
        <dbReference type="ARBA" id="ARBA00022679"/>
    </source>
</evidence>
<dbReference type="HAMAP" id="MF_01631">
    <property type="entry name" value="GlmU"/>
    <property type="match status" value="1"/>
</dbReference>
<comment type="subcellular location">
    <subcellularLocation>
        <location evidence="1 20">Cytoplasm</location>
    </subcellularLocation>
</comment>
<evidence type="ECO:0000256" key="5">
    <source>
        <dbReference type="ARBA" id="ARBA00007947"/>
    </source>
</evidence>
<dbReference type="Pfam" id="PF00483">
    <property type="entry name" value="NTP_transferase"/>
    <property type="match status" value="1"/>
</dbReference>
<evidence type="ECO:0000256" key="11">
    <source>
        <dbReference type="ARBA" id="ARBA00022842"/>
    </source>
</evidence>
<feature type="binding site" evidence="20">
    <location>
        <position position="379"/>
    </location>
    <ligand>
        <name>acetyl-CoA</name>
        <dbReference type="ChEBI" id="CHEBI:57288"/>
    </ligand>
</feature>
<keyword evidence="6 20" id="KW-0963">Cytoplasm</keyword>
<dbReference type="Pfam" id="PF00132">
    <property type="entry name" value="Hexapep"/>
    <property type="match status" value="2"/>
</dbReference>
<gene>
    <name evidence="20 23" type="primary">glmU</name>
    <name evidence="23" type="ORF">ACFPQ3_06010</name>
</gene>
<feature type="binding site" evidence="20">
    <location>
        <position position="422"/>
    </location>
    <ligand>
        <name>acetyl-CoA</name>
        <dbReference type="ChEBI" id="CHEBI:57288"/>
    </ligand>
</feature>
<evidence type="ECO:0000256" key="19">
    <source>
        <dbReference type="ARBA" id="ARBA00049628"/>
    </source>
</evidence>
<keyword evidence="15 20" id="KW-0012">Acyltransferase</keyword>
<feature type="binding site" evidence="20">
    <location>
        <begin position="8"/>
        <end position="11"/>
    </location>
    <ligand>
        <name>UDP-N-acetyl-alpha-D-glucosamine</name>
        <dbReference type="ChEBI" id="CHEBI:57705"/>
    </ligand>
</feature>
<reference evidence="24" key="1">
    <citation type="journal article" date="2019" name="Int. J. Syst. Evol. Microbiol.">
        <title>The Global Catalogue of Microorganisms (GCM) 10K type strain sequencing project: providing services to taxonomists for standard genome sequencing and annotation.</title>
        <authorList>
            <consortium name="The Broad Institute Genomics Platform"/>
            <consortium name="The Broad Institute Genome Sequencing Center for Infectious Disease"/>
            <person name="Wu L."/>
            <person name="Ma J."/>
        </authorList>
    </citation>
    <scope>NUCLEOTIDE SEQUENCE [LARGE SCALE GENOMIC DNA]</scope>
    <source>
        <strain evidence="24">DT43</strain>
    </source>
</reference>
<dbReference type="RefSeq" id="WP_156805361.1">
    <property type="nucleotide sequence ID" value="NZ_JBHSOJ010000016.1"/>
</dbReference>
<evidence type="ECO:0000313" key="23">
    <source>
        <dbReference type="EMBL" id="MFC5631139.1"/>
    </source>
</evidence>
<comment type="catalytic activity">
    <reaction evidence="17 20">
        <text>alpha-D-glucosamine 1-phosphate + acetyl-CoA = N-acetyl-alpha-D-glucosamine 1-phosphate + CoA + H(+)</text>
        <dbReference type="Rhea" id="RHEA:13725"/>
        <dbReference type="ChEBI" id="CHEBI:15378"/>
        <dbReference type="ChEBI" id="CHEBI:57287"/>
        <dbReference type="ChEBI" id="CHEBI:57288"/>
        <dbReference type="ChEBI" id="CHEBI:57776"/>
        <dbReference type="ChEBI" id="CHEBI:58516"/>
        <dbReference type="EC" id="2.3.1.157"/>
    </reaction>
</comment>
<dbReference type="InterPro" id="IPR005882">
    <property type="entry name" value="Bifunctional_GlmU"/>
</dbReference>
<comment type="pathway">
    <text evidence="3 20">Nucleotide-sugar biosynthesis; UDP-N-acetyl-alpha-D-glucosamine biosynthesis; UDP-N-acetyl-alpha-D-glucosamine from N-acetyl-alpha-D-glucosamine 1-phosphate: step 1/1.</text>
</comment>
<evidence type="ECO:0000256" key="16">
    <source>
        <dbReference type="ARBA" id="ARBA00023316"/>
    </source>
</evidence>
<dbReference type="InterPro" id="IPR029044">
    <property type="entry name" value="Nucleotide-diphossugar_trans"/>
</dbReference>
<dbReference type="EMBL" id="JBHSOJ010000016">
    <property type="protein sequence ID" value="MFC5631139.1"/>
    <property type="molecule type" value="Genomic_DNA"/>
</dbReference>
<feature type="domain" description="Nucleotidyl transferase" evidence="22">
    <location>
        <begin position="5"/>
        <end position="219"/>
    </location>
</feature>
<comment type="cofactor">
    <cofactor evidence="20">
        <name>Mg(2+)</name>
        <dbReference type="ChEBI" id="CHEBI:18420"/>
    </cofactor>
    <text evidence="20">Binds 1 Mg(2+) ion per subunit.</text>
</comment>
<feature type="binding site" evidence="20">
    <location>
        <position position="332"/>
    </location>
    <ligand>
        <name>UDP-N-acetyl-alpha-D-glucosamine</name>
        <dbReference type="ChEBI" id="CHEBI:57705"/>
    </ligand>
</feature>
<evidence type="ECO:0000256" key="18">
    <source>
        <dbReference type="ARBA" id="ARBA00048493"/>
    </source>
</evidence>
<keyword evidence="11 20" id="KW-0460">Magnesium</keyword>
<evidence type="ECO:0000256" key="9">
    <source>
        <dbReference type="ARBA" id="ARBA00022723"/>
    </source>
</evidence>
<evidence type="ECO:0000256" key="20">
    <source>
        <dbReference type="HAMAP-Rule" id="MF_01631"/>
    </source>
</evidence>
<keyword evidence="9 20" id="KW-0479">Metal-binding</keyword>
<comment type="caution">
    <text evidence="20">Lacks conserved residue(s) required for the propagation of feature annotation.</text>
</comment>
<comment type="similarity">
    <text evidence="5 20">In the N-terminal section; belongs to the N-acetylglucosamine-1-phosphate uridyltransferase family.</text>
</comment>
<evidence type="ECO:0000256" key="14">
    <source>
        <dbReference type="ARBA" id="ARBA00023268"/>
    </source>
</evidence>
<dbReference type="InterPro" id="IPR050065">
    <property type="entry name" value="GlmU-like"/>
</dbReference>
<feature type="binding site" evidence="20">
    <location>
        <position position="376"/>
    </location>
    <ligand>
        <name>UDP-N-acetyl-alpha-D-glucosamine</name>
        <dbReference type="ChEBI" id="CHEBI:57705"/>
    </ligand>
</feature>
<evidence type="ECO:0000256" key="2">
    <source>
        <dbReference type="ARBA" id="ARBA00005166"/>
    </source>
</evidence>
<feature type="region of interest" description="N-acetyltransferase" evidence="20">
    <location>
        <begin position="251"/>
        <end position="459"/>
    </location>
</feature>
<dbReference type="NCBIfam" id="TIGR01173">
    <property type="entry name" value="glmU"/>
    <property type="match status" value="1"/>
</dbReference>
<keyword evidence="13 20" id="KW-0573">Peptidoglycan synthesis</keyword>
<keyword evidence="12 20" id="KW-0133">Cell shape</keyword>
<dbReference type="PANTHER" id="PTHR43584:SF3">
    <property type="entry name" value="BIFUNCTIONAL PROTEIN GLMU"/>
    <property type="match status" value="1"/>
</dbReference>
<keyword evidence="16 20" id="KW-0961">Cell wall biogenesis/degradation</keyword>
<proteinExistence type="inferred from homology"/>
<comment type="function">
    <text evidence="19 20">Catalyzes the last two sequential reactions in the de novo biosynthetic pathway for UDP-N-acetylglucosamine (UDP-GlcNAc). The C-terminal domain catalyzes the transfer of acetyl group from acetyl coenzyme A to glucosamine-1-phosphate (GlcN-1-P) to produce N-acetylglucosamine-1-phosphate (GlcNAc-1-P), which is converted into UDP-GlcNAc by the transfer of uridine 5-monophosphate (from uridine 5-triphosphate), a reaction catalyzed by the N-terminal domain.</text>
</comment>
<feature type="binding site" evidence="20">
    <location>
        <position position="227"/>
    </location>
    <ligand>
        <name>Mg(2+)</name>
        <dbReference type="ChEBI" id="CHEBI:18420"/>
    </ligand>
</feature>
<feature type="binding site" evidence="20">
    <location>
        <position position="365"/>
    </location>
    <ligand>
        <name>UDP-N-acetyl-alpha-D-glucosamine</name>
        <dbReference type="ChEBI" id="CHEBI:57705"/>
    </ligand>
</feature>
<dbReference type="CDD" id="cd03353">
    <property type="entry name" value="LbH_GlmU_C"/>
    <property type="match status" value="1"/>
</dbReference>
<keyword evidence="14 20" id="KW-0511">Multifunctional enzyme</keyword>
<feature type="region of interest" description="Linker" evidence="20">
    <location>
        <begin position="230"/>
        <end position="250"/>
    </location>
</feature>
<feature type="binding site" evidence="20">
    <location>
        <begin position="385"/>
        <end position="386"/>
    </location>
    <ligand>
        <name>acetyl-CoA</name>
        <dbReference type="ChEBI" id="CHEBI:57288"/>
    </ligand>
</feature>
<feature type="binding site" evidence="20">
    <location>
        <position position="169"/>
    </location>
    <ligand>
        <name>UDP-N-acetyl-alpha-D-glucosamine</name>
        <dbReference type="ChEBI" id="CHEBI:57705"/>
    </ligand>
</feature>
<evidence type="ECO:0000256" key="12">
    <source>
        <dbReference type="ARBA" id="ARBA00022960"/>
    </source>
</evidence>
<keyword evidence="7 20" id="KW-0808">Transferase</keyword>
<evidence type="ECO:0000256" key="21">
    <source>
        <dbReference type="SAM" id="MobiDB-lite"/>
    </source>
</evidence>
<feature type="binding site" evidence="20">
    <location>
        <position position="227"/>
    </location>
    <ligand>
        <name>UDP-N-acetyl-alpha-D-glucosamine</name>
        <dbReference type="ChEBI" id="CHEBI:57705"/>
    </ligand>
</feature>
<feature type="binding site" evidence="20">
    <location>
        <position position="22"/>
    </location>
    <ligand>
        <name>UDP-N-acetyl-alpha-D-glucosamine</name>
        <dbReference type="ChEBI" id="CHEBI:57705"/>
    </ligand>
</feature>
<keyword evidence="24" id="KW-1185">Reference proteome</keyword>
<feature type="binding site" evidence="20">
    <location>
        <position position="102"/>
    </location>
    <ligand>
        <name>Mg(2+)</name>
        <dbReference type="ChEBI" id="CHEBI:18420"/>
    </ligand>
</feature>
<feature type="binding site" evidence="20">
    <location>
        <position position="154"/>
    </location>
    <ligand>
        <name>UDP-N-acetyl-alpha-D-glucosamine</name>
        <dbReference type="ChEBI" id="CHEBI:57705"/>
    </ligand>
</feature>
<feature type="binding site" evidence="20">
    <location>
        <position position="72"/>
    </location>
    <ligand>
        <name>UDP-N-acetyl-alpha-D-glucosamine</name>
        <dbReference type="ChEBI" id="CHEBI:57705"/>
    </ligand>
</feature>
<dbReference type="PANTHER" id="PTHR43584">
    <property type="entry name" value="NUCLEOTIDYL TRANSFERASE"/>
    <property type="match status" value="1"/>
</dbReference>
<dbReference type="Gene3D" id="2.160.10.10">
    <property type="entry name" value="Hexapeptide repeat proteins"/>
    <property type="match status" value="1"/>
</dbReference>
<dbReference type="GO" id="GO:0019134">
    <property type="term" value="F:glucosamine-1-phosphate N-acetyltransferase activity"/>
    <property type="evidence" value="ECO:0007669"/>
    <property type="project" value="UniProtKB-EC"/>
</dbReference>
<dbReference type="EC" id="2.3.1.157" evidence="20"/>
<feature type="binding site" evidence="20">
    <location>
        <position position="404"/>
    </location>
    <ligand>
        <name>acetyl-CoA</name>
        <dbReference type="ChEBI" id="CHEBI:57288"/>
    </ligand>
</feature>
<comment type="subunit">
    <text evidence="20">Homotrimer.</text>
</comment>
<feature type="region of interest" description="Pyrophosphorylase" evidence="20">
    <location>
        <begin position="1"/>
        <end position="229"/>
    </location>
</feature>
<organism evidence="23 24">
    <name type="scientific">Streptococcus caledonicus</name>
    <dbReference type="NCBI Taxonomy" id="2614158"/>
    <lineage>
        <taxon>Bacteria</taxon>
        <taxon>Bacillati</taxon>
        <taxon>Bacillota</taxon>
        <taxon>Bacilli</taxon>
        <taxon>Lactobacillales</taxon>
        <taxon>Streptococcaceae</taxon>
        <taxon>Streptococcus</taxon>
    </lineage>
</organism>
<feature type="binding site" evidence="20">
    <location>
        <position position="350"/>
    </location>
    <ligand>
        <name>UDP-N-acetyl-alpha-D-glucosamine</name>
        <dbReference type="ChEBI" id="CHEBI:57705"/>
    </ligand>
</feature>
<dbReference type="InterPro" id="IPR011004">
    <property type="entry name" value="Trimer_LpxA-like_sf"/>
</dbReference>
<comment type="catalytic activity">
    <reaction evidence="18 20">
        <text>N-acetyl-alpha-D-glucosamine 1-phosphate + UTP + H(+) = UDP-N-acetyl-alpha-D-glucosamine + diphosphate</text>
        <dbReference type="Rhea" id="RHEA:13509"/>
        <dbReference type="ChEBI" id="CHEBI:15378"/>
        <dbReference type="ChEBI" id="CHEBI:33019"/>
        <dbReference type="ChEBI" id="CHEBI:46398"/>
        <dbReference type="ChEBI" id="CHEBI:57705"/>
        <dbReference type="ChEBI" id="CHEBI:57776"/>
        <dbReference type="EC" id="2.7.7.23"/>
    </reaction>
</comment>
<dbReference type="GO" id="GO:0003977">
    <property type="term" value="F:UDP-N-acetylglucosamine diphosphorylase activity"/>
    <property type="evidence" value="ECO:0007669"/>
    <property type="project" value="UniProtKB-EC"/>
</dbReference>
<feature type="binding site" evidence="20">
    <location>
        <position position="439"/>
    </location>
    <ligand>
        <name>acetyl-CoA</name>
        <dbReference type="ChEBI" id="CHEBI:57288"/>
    </ligand>
</feature>
<name>A0ABW0UEI2_9STRE</name>
<evidence type="ECO:0000256" key="10">
    <source>
        <dbReference type="ARBA" id="ARBA00022737"/>
    </source>
</evidence>